<feature type="compositionally biased region" description="Low complexity" evidence="1">
    <location>
        <begin position="204"/>
        <end position="213"/>
    </location>
</feature>
<keyword evidence="4" id="KW-1185">Reference proteome</keyword>
<dbReference type="AlphaFoldDB" id="A0A1B6PKM3"/>
<dbReference type="InterPro" id="IPR029052">
    <property type="entry name" value="Metallo-depent_PP-like"/>
</dbReference>
<dbReference type="OrthoDB" id="10267127at2759"/>
<dbReference type="PANTHER" id="PTHR47474:SF1">
    <property type="entry name" value="TYROSINE-PROTEIN PHOSPHATASE RLPH2"/>
    <property type="match status" value="1"/>
</dbReference>
<dbReference type="FunCoup" id="A0A1B6PKM3">
    <property type="interactions" value="286"/>
</dbReference>
<dbReference type="EMBL" id="CM000765">
    <property type="protein sequence ID" value="KXG26222.1"/>
    <property type="molecule type" value="Genomic_DNA"/>
</dbReference>
<evidence type="ECO:0000313" key="3">
    <source>
        <dbReference type="EMBL" id="KXG26222.1"/>
    </source>
</evidence>
<dbReference type="InParanoid" id="A0A1B6PKM3"/>
<feature type="domain" description="Calcineurin-like phosphoesterase" evidence="2">
    <location>
        <begin position="221"/>
        <end position="333"/>
    </location>
</feature>
<dbReference type="Gramene" id="KXG26222">
    <property type="protein sequence ID" value="KXG26222"/>
    <property type="gene ID" value="SORBI_3006G067400"/>
</dbReference>
<dbReference type="Proteomes" id="UP000000768">
    <property type="component" value="Chromosome 6"/>
</dbReference>
<dbReference type="GO" id="GO:0005829">
    <property type="term" value="C:cytosol"/>
    <property type="evidence" value="ECO:0000318"/>
    <property type="project" value="GO_Central"/>
</dbReference>
<protein>
    <recommendedName>
        <fullName evidence="2">Calcineurin-like phosphoesterase domain-containing protein</fullName>
    </recommendedName>
</protein>
<dbReference type="Gene3D" id="3.60.21.10">
    <property type="match status" value="1"/>
</dbReference>
<dbReference type="PANTHER" id="PTHR47474">
    <property type="entry name" value="TYROSINE-PROTEIN PHOSPHATASE RLPH2"/>
    <property type="match status" value="1"/>
</dbReference>
<accession>A0A1B6PKM3</accession>
<proteinExistence type="predicted"/>
<dbReference type="GO" id="GO:0004725">
    <property type="term" value="F:protein tyrosine phosphatase activity"/>
    <property type="evidence" value="ECO:0000318"/>
    <property type="project" value="GO_Central"/>
</dbReference>
<dbReference type="SUPFAM" id="SSF56300">
    <property type="entry name" value="Metallo-dependent phosphatases"/>
    <property type="match status" value="1"/>
</dbReference>
<sequence length="527" mass="57213">MVFAVSGARLLGVVRPGGSARISGGERRSAVDLPSLFFRRKNAFFSRTVLSCAGAPGTGTVLVAEEKAYAPTTQATSAAAEAISEVEAEQKPAEPSEVIEGTDETDEIDPMLEGFWCHLDCRGSSENPSRPGKRSPDQTQRGGGGGWRRGVAVAHGARSAVRVRSPNETEAGGPPKGVGTGDTLHRVGRRRSSGSKIERLRRTAAPAEMSAPSAAPPPPRTVICVGDVHGYVTKLESLWSNLEAALPADAFATALVIFLGDYNDRGPDTRRVLDFLLALPTRHPAQRHVFLCGNHDLAFAAFVGALPPPPDGSPFSATWDEYIHYEEHEGWFRGPGYEGMHVQGRRWGGVIKERWNPKKGLPYKGSIYDAQPTFESYGVAHGSPELAKAVPVEHKRFLHDLVWIHEEENVPIDTDEGQIICNLIAVHAGLERTIDLNEQLRVLRTRDTRVPKVQMLSGRQDVWNTPKDLAGKQTIIVSGHHGKLHIDGLRFIIDEGGGYEDKPIAAIVFPSKTLIRSTEEAGTTSHS</sequence>
<dbReference type="InterPro" id="IPR004843">
    <property type="entry name" value="Calcineurin-like_PHP"/>
</dbReference>
<reference evidence="4" key="2">
    <citation type="journal article" date="2018" name="Plant J.">
        <title>The Sorghum bicolor reference genome: improved assembly, gene annotations, a transcriptome atlas, and signatures of genome organization.</title>
        <authorList>
            <person name="McCormick R.F."/>
            <person name="Truong S.K."/>
            <person name="Sreedasyam A."/>
            <person name="Jenkins J."/>
            <person name="Shu S."/>
            <person name="Sims D."/>
            <person name="Kennedy M."/>
            <person name="Amirebrahimi M."/>
            <person name="Weers B.D."/>
            <person name="McKinley B."/>
            <person name="Mattison A."/>
            <person name="Morishige D.T."/>
            <person name="Grimwood J."/>
            <person name="Schmutz J."/>
            <person name="Mullet J.E."/>
        </authorList>
    </citation>
    <scope>NUCLEOTIDE SEQUENCE [LARGE SCALE GENOMIC DNA]</scope>
    <source>
        <strain evidence="4">cv. BTx623</strain>
    </source>
</reference>
<gene>
    <name evidence="3" type="ORF">SORBI_3006G067400</name>
</gene>
<evidence type="ECO:0000256" key="1">
    <source>
        <dbReference type="SAM" id="MobiDB-lite"/>
    </source>
</evidence>
<feature type="region of interest" description="Disordered" evidence="1">
    <location>
        <begin position="123"/>
        <end position="216"/>
    </location>
</feature>
<dbReference type="Pfam" id="PF00149">
    <property type="entry name" value="Metallophos"/>
    <property type="match status" value="1"/>
</dbReference>
<feature type="compositionally biased region" description="Low complexity" evidence="1">
    <location>
        <begin position="149"/>
        <end position="164"/>
    </location>
</feature>
<evidence type="ECO:0000313" key="4">
    <source>
        <dbReference type="Proteomes" id="UP000000768"/>
    </source>
</evidence>
<organism evidence="3 4">
    <name type="scientific">Sorghum bicolor</name>
    <name type="common">Sorghum</name>
    <name type="synonym">Sorghum vulgare</name>
    <dbReference type="NCBI Taxonomy" id="4558"/>
    <lineage>
        <taxon>Eukaryota</taxon>
        <taxon>Viridiplantae</taxon>
        <taxon>Streptophyta</taxon>
        <taxon>Embryophyta</taxon>
        <taxon>Tracheophyta</taxon>
        <taxon>Spermatophyta</taxon>
        <taxon>Magnoliopsida</taxon>
        <taxon>Liliopsida</taxon>
        <taxon>Poales</taxon>
        <taxon>Poaceae</taxon>
        <taxon>PACMAD clade</taxon>
        <taxon>Panicoideae</taxon>
        <taxon>Andropogonodae</taxon>
        <taxon>Andropogoneae</taxon>
        <taxon>Sorghinae</taxon>
        <taxon>Sorghum</taxon>
    </lineage>
</organism>
<reference evidence="3 4" key="1">
    <citation type="journal article" date="2009" name="Nature">
        <title>The Sorghum bicolor genome and the diversification of grasses.</title>
        <authorList>
            <person name="Paterson A.H."/>
            <person name="Bowers J.E."/>
            <person name="Bruggmann R."/>
            <person name="Dubchak I."/>
            <person name="Grimwood J."/>
            <person name="Gundlach H."/>
            <person name="Haberer G."/>
            <person name="Hellsten U."/>
            <person name="Mitros T."/>
            <person name="Poliakov A."/>
            <person name="Schmutz J."/>
            <person name="Spannagl M."/>
            <person name="Tang H."/>
            <person name="Wang X."/>
            <person name="Wicker T."/>
            <person name="Bharti A.K."/>
            <person name="Chapman J."/>
            <person name="Feltus F.A."/>
            <person name="Gowik U."/>
            <person name="Grigoriev I.V."/>
            <person name="Lyons E."/>
            <person name="Maher C.A."/>
            <person name="Martis M."/>
            <person name="Narechania A."/>
            <person name="Otillar R.P."/>
            <person name="Penning B.W."/>
            <person name="Salamov A.A."/>
            <person name="Wang Y."/>
            <person name="Zhang L."/>
            <person name="Carpita N.C."/>
            <person name="Freeling M."/>
            <person name="Gingle A.R."/>
            <person name="Hash C.T."/>
            <person name="Keller B."/>
            <person name="Klein P."/>
            <person name="Kresovich S."/>
            <person name="McCann M.C."/>
            <person name="Ming R."/>
            <person name="Peterson D.G."/>
            <person name="Mehboob-ur-Rahman"/>
            <person name="Ware D."/>
            <person name="Westhoff P."/>
            <person name="Mayer K.F."/>
            <person name="Messing J."/>
            <person name="Rokhsar D.S."/>
        </authorList>
    </citation>
    <scope>NUCLEOTIDE SEQUENCE [LARGE SCALE GENOMIC DNA]</scope>
    <source>
        <strain evidence="4">cv. BTx623</strain>
    </source>
</reference>
<evidence type="ECO:0000259" key="2">
    <source>
        <dbReference type="Pfam" id="PF00149"/>
    </source>
</evidence>
<name>A0A1B6PKM3_SORBI</name>
<dbReference type="STRING" id="4558.A0A1B6PKM3"/>